<protein>
    <submittedName>
        <fullName evidence="2">Uncharacterized protein</fullName>
    </submittedName>
</protein>
<dbReference type="EMBL" id="JADGJD010000774">
    <property type="protein sequence ID" value="KAJ3048550.1"/>
    <property type="molecule type" value="Genomic_DNA"/>
</dbReference>
<gene>
    <name evidence="2" type="ORF">HK097_010443</name>
</gene>
<comment type="caution">
    <text evidence="2">The sequence shown here is derived from an EMBL/GenBank/DDBJ whole genome shotgun (WGS) entry which is preliminary data.</text>
</comment>
<accession>A0AAD5X358</accession>
<organism evidence="2 3">
    <name type="scientific">Rhizophlyctis rosea</name>
    <dbReference type="NCBI Taxonomy" id="64517"/>
    <lineage>
        <taxon>Eukaryota</taxon>
        <taxon>Fungi</taxon>
        <taxon>Fungi incertae sedis</taxon>
        <taxon>Chytridiomycota</taxon>
        <taxon>Chytridiomycota incertae sedis</taxon>
        <taxon>Chytridiomycetes</taxon>
        <taxon>Rhizophlyctidales</taxon>
        <taxon>Rhizophlyctidaceae</taxon>
        <taxon>Rhizophlyctis</taxon>
    </lineage>
</organism>
<proteinExistence type="predicted"/>
<name>A0AAD5X358_9FUNG</name>
<keyword evidence="1" id="KW-0175">Coiled coil</keyword>
<evidence type="ECO:0000313" key="3">
    <source>
        <dbReference type="Proteomes" id="UP001212841"/>
    </source>
</evidence>
<reference evidence="2" key="1">
    <citation type="submission" date="2020-05" db="EMBL/GenBank/DDBJ databases">
        <title>Phylogenomic resolution of chytrid fungi.</title>
        <authorList>
            <person name="Stajich J.E."/>
            <person name="Amses K."/>
            <person name="Simmons R."/>
            <person name="Seto K."/>
            <person name="Myers J."/>
            <person name="Bonds A."/>
            <person name="Quandt C.A."/>
            <person name="Barry K."/>
            <person name="Liu P."/>
            <person name="Grigoriev I."/>
            <person name="Longcore J.E."/>
            <person name="James T.Y."/>
        </authorList>
    </citation>
    <scope>NUCLEOTIDE SEQUENCE</scope>
    <source>
        <strain evidence="2">JEL0318</strain>
    </source>
</reference>
<sequence length="208" mass="23332">MNRLRSEIQRQDALLNLPVSKDGLRHYPAHERRSLSTSLRTLLHLFDHQANEKVIAEAYNDQLSAQLADEQQRRQRARSEIQQHQKLIQKLLDEKAALESDNEQARNELESQIAEARADVQKKEAAIREGEGVIADLQSLNKELDTALYVTGQEVGIMLKSLQRMGTAHPRVLDGVRSVLLDSGLPNLEKLSLADVPQASLSSSSVEE</sequence>
<feature type="coiled-coil region" evidence="1">
    <location>
        <begin position="60"/>
        <end position="126"/>
    </location>
</feature>
<dbReference type="Proteomes" id="UP001212841">
    <property type="component" value="Unassembled WGS sequence"/>
</dbReference>
<keyword evidence="3" id="KW-1185">Reference proteome</keyword>
<dbReference type="AlphaFoldDB" id="A0AAD5X358"/>
<evidence type="ECO:0000256" key="1">
    <source>
        <dbReference type="SAM" id="Coils"/>
    </source>
</evidence>
<evidence type="ECO:0000313" key="2">
    <source>
        <dbReference type="EMBL" id="KAJ3048550.1"/>
    </source>
</evidence>